<dbReference type="RefSeq" id="WP_010405673.1">
    <property type="nucleotide sequence ID" value="NZ_JAWXXV010000001.1"/>
</dbReference>
<sequence length="89" mass="9974">MTTLSQAEIANWLALYAAAGVCCGLAVMLSVATSIYDLYRERAWLGLKSTGDVLRFLPRTWWRWQKSYLLSTPVTLLIVGSFAATLTWN</sequence>
<evidence type="ECO:0000313" key="2">
    <source>
        <dbReference type="EMBL" id="MDX5983095.1"/>
    </source>
</evidence>
<keyword evidence="1" id="KW-1133">Transmembrane helix</keyword>
<organism evidence="2 3">
    <name type="scientific">Sphingomonas echinoides</name>
    <dbReference type="NCBI Taxonomy" id="59803"/>
    <lineage>
        <taxon>Bacteria</taxon>
        <taxon>Pseudomonadati</taxon>
        <taxon>Pseudomonadota</taxon>
        <taxon>Alphaproteobacteria</taxon>
        <taxon>Sphingomonadales</taxon>
        <taxon>Sphingomonadaceae</taxon>
        <taxon>Sphingomonas</taxon>
    </lineage>
</organism>
<gene>
    <name evidence="2" type="ORF">SIL82_02385</name>
</gene>
<dbReference type="Proteomes" id="UP001279660">
    <property type="component" value="Unassembled WGS sequence"/>
</dbReference>
<evidence type="ECO:0000313" key="3">
    <source>
        <dbReference type="Proteomes" id="UP001279660"/>
    </source>
</evidence>
<comment type="caution">
    <text evidence="2">The sequence shown here is derived from an EMBL/GenBank/DDBJ whole genome shotgun (WGS) entry which is preliminary data.</text>
</comment>
<reference evidence="2 3" key="1">
    <citation type="submission" date="2023-11" db="EMBL/GenBank/DDBJ databases">
        <title>MicrobeMod: A computational toolkit for identifying prokaryotic methylation and restriction-modification with nanopore sequencing.</title>
        <authorList>
            <person name="Crits-Christoph A."/>
            <person name="Kang S.C."/>
            <person name="Lee H."/>
            <person name="Ostrov N."/>
        </authorList>
    </citation>
    <scope>NUCLEOTIDE SEQUENCE [LARGE SCALE GENOMIC DNA]</scope>
    <source>
        <strain evidence="2 3">ATCC 14820</strain>
    </source>
</reference>
<dbReference type="EMBL" id="JAWXXV010000001">
    <property type="protein sequence ID" value="MDX5983095.1"/>
    <property type="molecule type" value="Genomic_DNA"/>
</dbReference>
<keyword evidence="1" id="KW-0812">Transmembrane</keyword>
<name>A0ABU4PHG3_9SPHN</name>
<proteinExistence type="predicted"/>
<keyword evidence="3" id="KW-1185">Reference proteome</keyword>
<protein>
    <submittedName>
        <fullName evidence="2">Uncharacterized protein</fullName>
    </submittedName>
</protein>
<accession>A0ABU4PHG3</accession>
<evidence type="ECO:0000256" key="1">
    <source>
        <dbReference type="SAM" id="Phobius"/>
    </source>
</evidence>
<feature type="transmembrane region" description="Helical" evidence="1">
    <location>
        <begin position="68"/>
        <end position="88"/>
    </location>
</feature>
<keyword evidence="1" id="KW-0472">Membrane</keyword>
<feature type="transmembrane region" description="Helical" evidence="1">
    <location>
        <begin position="12"/>
        <end position="39"/>
    </location>
</feature>